<protein>
    <submittedName>
        <fullName evidence="2">Interleukin 23, alpha subunit p19</fullName>
    </submittedName>
</protein>
<dbReference type="Gene3D" id="1.20.1250.10">
    <property type="match status" value="1"/>
</dbReference>
<dbReference type="GeneTree" id="ENSGT01030000235094"/>
<evidence type="ECO:0000313" key="3">
    <source>
        <dbReference type="Proteomes" id="UP001501920"/>
    </source>
</evidence>
<keyword evidence="3" id="KW-1185">Reference proteome</keyword>
<feature type="chain" id="PRO_5043523253" evidence="1">
    <location>
        <begin position="24"/>
        <end position="190"/>
    </location>
</feature>
<proteinExistence type="predicted"/>
<feature type="signal peptide" evidence="1">
    <location>
        <begin position="1"/>
        <end position="23"/>
    </location>
</feature>
<keyword evidence="1" id="KW-0732">Signal</keyword>
<reference evidence="2" key="2">
    <citation type="submission" date="2025-08" db="UniProtKB">
        <authorList>
            <consortium name="Ensembl"/>
        </authorList>
    </citation>
    <scope>IDENTIFICATION</scope>
</reference>
<dbReference type="Ensembl" id="ENSPNAT00000030514.2">
    <property type="protein sequence ID" value="ENSPNAP00000036250.2"/>
    <property type="gene ID" value="ENSPNAG00000026947.2"/>
</dbReference>
<reference evidence="2" key="3">
    <citation type="submission" date="2025-09" db="UniProtKB">
        <authorList>
            <consortium name="Ensembl"/>
        </authorList>
    </citation>
    <scope>IDENTIFICATION</scope>
</reference>
<evidence type="ECO:0000256" key="1">
    <source>
        <dbReference type="SAM" id="SignalP"/>
    </source>
</evidence>
<dbReference type="InterPro" id="IPR009079">
    <property type="entry name" value="4_helix_cytokine-like_core"/>
</dbReference>
<organism evidence="2 3">
    <name type="scientific">Pygocentrus nattereri</name>
    <name type="common">Red-bellied piranha</name>
    <dbReference type="NCBI Taxonomy" id="42514"/>
    <lineage>
        <taxon>Eukaryota</taxon>
        <taxon>Metazoa</taxon>
        <taxon>Chordata</taxon>
        <taxon>Craniata</taxon>
        <taxon>Vertebrata</taxon>
        <taxon>Euteleostomi</taxon>
        <taxon>Actinopterygii</taxon>
        <taxon>Neopterygii</taxon>
        <taxon>Teleostei</taxon>
        <taxon>Ostariophysi</taxon>
        <taxon>Characiformes</taxon>
        <taxon>Characoidei</taxon>
        <taxon>Pygocentrus</taxon>
    </lineage>
</organism>
<sequence>MGSFRCLAIVAALLALVFECAHGAPAGARTKRHLDYSAGRTLATQLNEKARYLYREVEIPNELAVVSDPPLMIRPEDKCDPDSLQSNAEPCLSKVILALKNYSRIFGDNGLFREEYTKCSKWRASATDVFNITTQLLRALKEQVEAQEPLKLEKWMSEVFLCRDSVDRLYSFSILTARIFNFLSHHHNKG</sequence>
<accession>A0A3B4EK32</accession>
<dbReference type="OMA" id="LTAVNWY"/>
<name>A0A3B4EK32_PYGNA</name>
<evidence type="ECO:0000313" key="2">
    <source>
        <dbReference type="Ensembl" id="ENSPNAP00000036250.2"/>
    </source>
</evidence>
<dbReference type="AlphaFoldDB" id="A0A3B4EK32"/>
<reference evidence="2 3" key="1">
    <citation type="submission" date="2020-10" db="EMBL/GenBank/DDBJ databases">
        <title>Pygocentrus nattereri (red-bellied piranha) genome, fPygNat1, primary haplotype.</title>
        <authorList>
            <person name="Myers G."/>
            <person name="Meyer A."/>
            <person name="Karagic N."/>
            <person name="Pippel M."/>
            <person name="Winkler S."/>
            <person name="Tracey A."/>
            <person name="Wood J."/>
            <person name="Formenti G."/>
            <person name="Howe K."/>
            <person name="Fedrigo O."/>
            <person name="Jarvis E.D."/>
        </authorList>
    </citation>
    <scope>NUCLEOTIDE SEQUENCE [LARGE SCALE GENOMIC DNA]</scope>
</reference>
<dbReference type="Proteomes" id="UP001501920">
    <property type="component" value="Chromosome 9"/>
</dbReference>